<sequence>MELRDALRTTPATRTFTDAPVDDATIAGILDDARFAPSGGNRQAWRVVVLKDPTIRRAVRDLYLAGWYEYLGQVQAGMTPFGVYNDQEQETIARSQSEQIAKDAAAGPGGFAEHLDEVPALLLVLADISALATVDRDLDRYSFAGGASLYPFVWNILLAARDRGLGGVITTMNVRNEPALLELLGAPERTGIVALVALGEPSQKITKLKRSQIHEFTTIDSFDGPTLSL</sequence>
<dbReference type="InterPro" id="IPR050627">
    <property type="entry name" value="Nitroreductase/BluB"/>
</dbReference>
<dbReference type="PANTHER" id="PTHR23026:SF90">
    <property type="entry name" value="IODOTYROSINE DEIODINASE 1"/>
    <property type="match status" value="1"/>
</dbReference>
<dbReference type="Gene3D" id="3.40.109.10">
    <property type="entry name" value="NADH Oxidase"/>
    <property type="match status" value="1"/>
</dbReference>
<dbReference type="SUPFAM" id="SSF55469">
    <property type="entry name" value="FMN-dependent nitroreductase-like"/>
    <property type="match status" value="1"/>
</dbReference>
<gene>
    <name evidence="5" type="ORF">UFOPK3164_01060</name>
    <name evidence="6" type="ORF">UFOPK3427_01689</name>
    <name evidence="7" type="ORF">UFOPK4112_01848</name>
</gene>
<evidence type="ECO:0000259" key="4">
    <source>
        <dbReference type="Pfam" id="PF00881"/>
    </source>
</evidence>
<dbReference type="InterPro" id="IPR029479">
    <property type="entry name" value="Nitroreductase"/>
</dbReference>
<evidence type="ECO:0000313" key="6">
    <source>
        <dbReference type="EMBL" id="CAB4882862.1"/>
    </source>
</evidence>
<keyword evidence="1" id="KW-0285">Flavoprotein</keyword>
<dbReference type="InterPro" id="IPR000415">
    <property type="entry name" value="Nitroreductase-like"/>
</dbReference>
<keyword evidence="3" id="KW-0560">Oxidoreductase</keyword>
<keyword evidence="2" id="KW-0288">FMN</keyword>
<evidence type="ECO:0000256" key="3">
    <source>
        <dbReference type="ARBA" id="ARBA00023002"/>
    </source>
</evidence>
<dbReference type="AlphaFoldDB" id="A0A6J7RUR6"/>
<evidence type="ECO:0000256" key="1">
    <source>
        <dbReference type="ARBA" id="ARBA00022630"/>
    </source>
</evidence>
<dbReference type="EMBL" id="CAFBPM010000035">
    <property type="protein sequence ID" value="CAB5032611.1"/>
    <property type="molecule type" value="Genomic_DNA"/>
</dbReference>
<evidence type="ECO:0000313" key="7">
    <source>
        <dbReference type="EMBL" id="CAB5032611.1"/>
    </source>
</evidence>
<dbReference type="GO" id="GO:0016491">
    <property type="term" value="F:oxidoreductase activity"/>
    <property type="evidence" value="ECO:0007669"/>
    <property type="project" value="UniProtKB-KW"/>
</dbReference>
<evidence type="ECO:0000313" key="5">
    <source>
        <dbReference type="EMBL" id="CAB4829902.1"/>
    </source>
</evidence>
<dbReference type="EMBL" id="CAFBLT010000003">
    <property type="protein sequence ID" value="CAB4882862.1"/>
    <property type="molecule type" value="Genomic_DNA"/>
</dbReference>
<dbReference type="Pfam" id="PF00881">
    <property type="entry name" value="Nitroreductase"/>
    <property type="match status" value="1"/>
</dbReference>
<dbReference type="PANTHER" id="PTHR23026">
    <property type="entry name" value="NADPH NITROREDUCTASE"/>
    <property type="match status" value="1"/>
</dbReference>
<dbReference type="EMBL" id="CAFABE010000047">
    <property type="protein sequence ID" value="CAB4829902.1"/>
    <property type="molecule type" value="Genomic_DNA"/>
</dbReference>
<protein>
    <submittedName>
        <fullName evidence="7">Unannotated protein</fullName>
    </submittedName>
</protein>
<evidence type="ECO:0000256" key="2">
    <source>
        <dbReference type="ARBA" id="ARBA00022643"/>
    </source>
</evidence>
<name>A0A6J7RUR6_9ZZZZ</name>
<reference evidence="7" key="1">
    <citation type="submission" date="2020-05" db="EMBL/GenBank/DDBJ databases">
        <authorList>
            <person name="Chiriac C."/>
            <person name="Salcher M."/>
            <person name="Ghai R."/>
            <person name="Kavagutti S V."/>
        </authorList>
    </citation>
    <scope>NUCLEOTIDE SEQUENCE</scope>
</reference>
<dbReference type="CDD" id="cd02062">
    <property type="entry name" value="Nitro_FMN_reductase"/>
    <property type="match status" value="1"/>
</dbReference>
<feature type="domain" description="Nitroreductase" evidence="4">
    <location>
        <begin position="12"/>
        <end position="199"/>
    </location>
</feature>
<organism evidence="7">
    <name type="scientific">freshwater metagenome</name>
    <dbReference type="NCBI Taxonomy" id="449393"/>
    <lineage>
        <taxon>unclassified sequences</taxon>
        <taxon>metagenomes</taxon>
        <taxon>ecological metagenomes</taxon>
    </lineage>
</organism>
<proteinExistence type="predicted"/>
<accession>A0A6J7RUR6</accession>